<sequence length="129" mass="14516">MPYPDRPNDVPFSELEVRSMVETMKMRSPAGLHRLAATLVRSFCRAHPSFFVFVFNAALRSGRFPAVWKSGRVAFLPKPGRPPDNPSSYCPICNNSDLAKVLERLLYSHLYFSLASFNVIHSSKSNSLP</sequence>
<gene>
    <name evidence="1" type="ORF">HPB48_010123</name>
</gene>
<name>A0A9J6GXC7_HAELO</name>
<evidence type="ECO:0008006" key="3">
    <source>
        <dbReference type="Google" id="ProtNLM"/>
    </source>
</evidence>
<proteinExistence type="predicted"/>
<dbReference type="Proteomes" id="UP000821853">
    <property type="component" value="Unassembled WGS sequence"/>
</dbReference>
<protein>
    <recommendedName>
        <fullName evidence="3">Reverse transcriptase</fullName>
    </recommendedName>
</protein>
<dbReference type="VEuPathDB" id="VectorBase:HLOH_051100"/>
<accession>A0A9J6GXC7</accession>
<evidence type="ECO:0000313" key="2">
    <source>
        <dbReference type="Proteomes" id="UP000821853"/>
    </source>
</evidence>
<keyword evidence="2" id="KW-1185">Reference proteome</keyword>
<reference evidence="1 2" key="1">
    <citation type="journal article" date="2020" name="Cell">
        <title>Large-Scale Comparative Analyses of Tick Genomes Elucidate Their Genetic Diversity and Vector Capacities.</title>
        <authorList>
            <consortium name="Tick Genome and Microbiome Consortium (TIGMIC)"/>
            <person name="Jia N."/>
            <person name="Wang J."/>
            <person name="Shi W."/>
            <person name="Du L."/>
            <person name="Sun Y."/>
            <person name="Zhan W."/>
            <person name="Jiang J.F."/>
            <person name="Wang Q."/>
            <person name="Zhang B."/>
            <person name="Ji P."/>
            <person name="Bell-Sakyi L."/>
            <person name="Cui X.M."/>
            <person name="Yuan T.T."/>
            <person name="Jiang B.G."/>
            <person name="Yang W.F."/>
            <person name="Lam T.T."/>
            <person name="Chang Q.C."/>
            <person name="Ding S.J."/>
            <person name="Wang X.J."/>
            <person name="Zhu J.G."/>
            <person name="Ruan X.D."/>
            <person name="Zhao L."/>
            <person name="Wei J.T."/>
            <person name="Ye R.Z."/>
            <person name="Que T.C."/>
            <person name="Du C.H."/>
            <person name="Zhou Y.H."/>
            <person name="Cheng J.X."/>
            <person name="Dai P.F."/>
            <person name="Guo W.B."/>
            <person name="Han X.H."/>
            <person name="Huang E.J."/>
            <person name="Li L.F."/>
            <person name="Wei W."/>
            <person name="Gao Y.C."/>
            <person name="Liu J.Z."/>
            <person name="Shao H.Z."/>
            <person name="Wang X."/>
            <person name="Wang C.C."/>
            <person name="Yang T.C."/>
            <person name="Huo Q.B."/>
            <person name="Li W."/>
            <person name="Chen H.Y."/>
            <person name="Chen S.E."/>
            <person name="Zhou L.G."/>
            <person name="Ni X.B."/>
            <person name="Tian J.H."/>
            <person name="Sheng Y."/>
            <person name="Liu T."/>
            <person name="Pan Y.S."/>
            <person name="Xia L.Y."/>
            <person name="Li J."/>
            <person name="Zhao F."/>
            <person name="Cao W.C."/>
        </authorList>
    </citation>
    <scope>NUCLEOTIDE SEQUENCE [LARGE SCALE GENOMIC DNA]</scope>
    <source>
        <strain evidence="1">HaeL-2018</strain>
    </source>
</reference>
<organism evidence="1 2">
    <name type="scientific">Haemaphysalis longicornis</name>
    <name type="common">Bush tick</name>
    <dbReference type="NCBI Taxonomy" id="44386"/>
    <lineage>
        <taxon>Eukaryota</taxon>
        <taxon>Metazoa</taxon>
        <taxon>Ecdysozoa</taxon>
        <taxon>Arthropoda</taxon>
        <taxon>Chelicerata</taxon>
        <taxon>Arachnida</taxon>
        <taxon>Acari</taxon>
        <taxon>Parasitiformes</taxon>
        <taxon>Ixodida</taxon>
        <taxon>Ixodoidea</taxon>
        <taxon>Ixodidae</taxon>
        <taxon>Haemaphysalinae</taxon>
        <taxon>Haemaphysalis</taxon>
    </lineage>
</organism>
<comment type="caution">
    <text evidence="1">The sequence shown here is derived from an EMBL/GenBank/DDBJ whole genome shotgun (WGS) entry which is preliminary data.</text>
</comment>
<evidence type="ECO:0000313" key="1">
    <source>
        <dbReference type="EMBL" id="KAH9379023.1"/>
    </source>
</evidence>
<dbReference type="OrthoDB" id="8061149at2759"/>
<dbReference type="PANTHER" id="PTHR19446">
    <property type="entry name" value="REVERSE TRANSCRIPTASES"/>
    <property type="match status" value="1"/>
</dbReference>
<dbReference type="AlphaFoldDB" id="A0A9J6GXC7"/>
<dbReference type="EMBL" id="JABSTR010000009">
    <property type="protein sequence ID" value="KAH9379023.1"/>
    <property type="molecule type" value="Genomic_DNA"/>
</dbReference>